<dbReference type="Proteomes" id="UP000824469">
    <property type="component" value="Unassembled WGS sequence"/>
</dbReference>
<reference evidence="3 4" key="1">
    <citation type="journal article" date="2021" name="Nat. Plants">
        <title>The Taxus genome provides insights into paclitaxel biosynthesis.</title>
        <authorList>
            <person name="Xiong X."/>
            <person name="Gou J."/>
            <person name="Liao Q."/>
            <person name="Li Y."/>
            <person name="Zhou Q."/>
            <person name="Bi G."/>
            <person name="Li C."/>
            <person name="Du R."/>
            <person name="Wang X."/>
            <person name="Sun T."/>
            <person name="Guo L."/>
            <person name="Liang H."/>
            <person name="Lu P."/>
            <person name="Wu Y."/>
            <person name="Zhang Z."/>
            <person name="Ro D.K."/>
            <person name="Shang Y."/>
            <person name="Huang S."/>
            <person name="Yan J."/>
        </authorList>
    </citation>
    <scope>NUCLEOTIDE SEQUENCE [LARGE SCALE GENOMIC DNA]</scope>
    <source>
        <strain evidence="3">Ta-2019</strain>
    </source>
</reference>
<dbReference type="AlphaFoldDB" id="A0AA38FEA5"/>
<proteinExistence type="inferred from homology"/>
<evidence type="ECO:0000256" key="1">
    <source>
        <dbReference type="ARBA" id="ARBA00010016"/>
    </source>
</evidence>
<gene>
    <name evidence="3" type="ORF">KI387_030284</name>
</gene>
<dbReference type="PANTHER" id="PTHR31807">
    <property type="entry name" value="AUGMIN FAMILY MEMBER"/>
    <property type="match status" value="1"/>
</dbReference>
<sequence>LRRMSDAGHLPGNNNQRGTKPFPPSSSNSSSWAMSPARDIAGNNNQKQAECDPAKSGSRMTSMINLGMEMLKGKAKAKAKRKVIKATAQEEVLHQLRLLHNRFLQWRFVNARAQLAHQTQATSAQDSIYRVWLKTSELRNRVVIKRIHFYRTRHQHKLNRVVAAHAAHLEEWAGLKEEHEWAVRGTMERLDAATIKVPLVAGAKADIRSVKQVVSFAVDVMHGIRANATKFLSQAEKVDALLPELAETVAQERALLQECVELLAGLNSLE</sequence>
<dbReference type="EMBL" id="JAHRHJ020000010">
    <property type="protein sequence ID" value="KAH9298602.1"/>
    <property type="molecule type" value="Genomic_DNA"/>
</dbReference>
<feature type="region of interest" description="Disordered" evidence="2">
    <location>
        <begin position="1"/>
        <end position="59"/>
    </location>
</feature>
<dbReference type="Pfam" id="PF04484">
    <property type="entry name" value="QWRF"/>
    <property type="match status" value="1"/>
</dbReference>
<evidence type="ECO:0000256" key="2">
    <source>
        <dbReference type="SAM" id="MobiDB-lite"/>
    </source>
</evidence>
<dbReference type="GO" id="GO:0008017">
    <property type="term" value="F:microtubule binding"/>
    <property type="evidence" value="ECO:0007669"/>
    <property type="project" value="TreeGrafter"/>
</dbReference>
<dbReference type="PANTHER" id="PTHR31807:SF37">
    <property type="entry name" value="HAUS AUGMIN-LIKE COMPLEX SUBUNIT 8"/>
    <property type="match status" value="1"/>
</dbReference>
<comment type="caution">
    <text evidence="3">The sequence shown here is derived from an EMBL/GenBank/DDBJ whole genome shotgun (WGS) entry which is preliminary data.</text>
</comment>
<evidence type="ECO:0008006" key="5">
    <source>
        <dbReference type="Google" id="ProtNLM"/>
    </source>
</evidence>
<dbReference type="OMA" id="LKEEHEW"/>
<evidence type="ECO:0000313" key="4">
    <source>
        <dbReference type="Proteomes" id="UP000824469"/>
    </source>
</evidence>
<dbReference type="GO" id="GO:0005737">
    <property type="term" value="C:cytoplasm"/>
    <property type="evidence" value="ECO:0007669"/>
    <property type="project" value="TreeGrafter"/>
</dbReference>
<evidence type="ECO:0000313" key="3">
    <source>
        <dbReference type="EMBL" id="KAH9298602.1"/>
    </source>
</evidence>
<feature type="compositionally biased region" description="Low complexity" evidence="2">
    <location>
        <begin position="25"/>
        <end position="36"/>
    </location>
</feature>
<feature type="non-terminal residue" evidence="3">
    <location>
        <position position="270"/>
    </location>
</feature>
<organism evidence="3 4">
    <name type="scientific">Taxus chinensis</name>
    <name type="common">Chinese yew</name>
    <name type="synonym">Taxus wallichiana var. chinensis</name>
    <dbReference type="NCBI Taxonomy" id="29808"/>
    <lineage>
        <taxon>Eukaryota</taxon>
        <taxon>Viridiplantae</taxon>
        <taxon>Streptophyta</taxon>
        <taxon>Embryophyta</taxon>
        <taxon>Tracheophyta</taxon>
        <taxon>Spermatophyta</taxon>
        <taxon>Pinopsida</taxon>
        <taxon>Pinidae</taxon>
        <taxon>Conifers II</taxon>
        <taxon>Cupressales</taxon>
        <taxon>Taxaceae</taxon>
        <taxon>Taxus</taxon>
    </lineage>
</organism>
<dbReference type="GO" id="GO:0005880">
    <property type="term" value="C:nuclear microtubule"/>
    <property type="evidence" value="ECO:0007669"/>
    <property type="project" value="TreeGrafter"/>
</dbReference>
<comment type="similarity">
    <text evidence="1">Belongs to the QWRF family.</text>
</comment>
<dbReference type="InterPro" id="IPR007573">
    <property type="entry name" value="QWRF"/>
</dbReference>
<dbReference type="GO" id="GO:0051225">
    <property type="term" value="P:spindle assembly"/>
    <property type="evidence" value="ECO:0007669"/>
    <property type="project" value="TreeGrafter"/>
</dbReference>
<accession>A0AA38FEA5</accession>
<name>A0AA38FEA5_TAXCH</name>
<feature type="non-terminal residue" evidence="3">
    <location>
        <position position="1"/>
    </location>
</feature>
<protein>
    <recommendedName>
        <fullName evidence="5">QWRF motif-containing protein 7</fullName>
    </recommendedName>
</protein>
<keyword evidence="4" id="KW-1185">Reference proteome</keyword>